<reference evidence="2" key="1">
    <citation type="journal article" date="2021" name="J Fungi (Basel)">
        <title>Virulence traits and population genomics of the black yeast Aureobasidium melanogenum.</title>
        <authorList>
            <person name="Cernosa A."/>
            <person name="Sun X."/>
            <person name="Gostincar C."/>
            <person name="Fang C."/>
            <person name="Gunde-Cimerman N."/>
            <person name="Song Z."/>
        </authorList>
    </citation>
    <scope>NUCLEOTIDE SEQUENCE</scope>
    <source>
        <strain evidence="2">EXF-9911</strain>
    </source>
</reference>
<dbReference type="EMBL" id="JAHFXF010000836">
    <property type="protein sequence ID" value="KAG9681926.1"/>
    <property type="molecule type" value="Genomic_DNA"/>
</dbReference>
<sequence length="542" mass="58200">MRASFALNSVAFALSAAALPLNATFNVPNITIPDGMYLADNQAILPILARRQDIDFDLVDEAPEPTVAIDDSSNYNQQAAVDAVISEVEANPLPQRRDTELHRRDIVVETSSGYTPNVQIQDAAISAPKNCQGSDTFLGSKLFTSGPFDTTLCAAACTAQSEYNVRHPPAGGVAKTCQFYNTYAMYRNSVYQGQYCAMYTQAWDASYAKNDGQWRGNVHYTMGLSYIASNATESGDVSCPSDVPYLSENGAAFCTAFIDYTPPTSTVSTVTVTPAVSVLTYTQSNFVTNTVYSTQLTTNVQTATVTRNMKRDVQTFASLSTWSPSRISAACSSVATGTETVTATETAATPLSTTFTTQIITQTQTIPTTIVLKSTTTTSVGPIATPIKGLNVVQNPSFENGQNYWSVQYPSGWSFNSNGYAATYLYAAQSGSSYAVYHVSRGTDIDFVQTLTGLSSTAAYHLTFYTWTGLNGNTCSLQVILGSDVLLNVALSDSRGGGSSGYDKRDVNVHATAYSEQLHFRLSCSGSSTANMFLDNVSFYAV</sequence>
<feature type="signal peptide" evidence="1">
    <location>
        <begin position="1"/>
        <end position="18"/>
    </location>
</feature>
<reference evidence="2" key="2">
    <citation type="submission" date="2021-08" db="EMBL/GenBank/DDBJ databases">
        <authorList>
            <person name="Gostincar C."/>
            <person name="Sun X."/>
            <person name="Song Z."/>
            <person name="Gunde-Cimerman N."/>
        </authorList>
    </citation>
    <scope>NUCLEOTIDE SEQUENCE</scope>
    <source>
        <strain evidence="2">EXF-9911</strain>
    </source>
</reference>
<comment type="caution">
    <text evidence="2">The sequence shown here is derived from an EMBL/GenBank/DDBJ whole genome shotgun (WGS) entry which is preliminary data.</text>
</comment>
<proteinExistence type="predicted"/>
<evidence type="ECO:0000256" key="1">
    <source>
        <dbReference type="SAM" id="SignalP"/>
    </source>
</evidence>
<protein>
    <recommendedName>
        <fullName evidence="4">CBM-cenC domain-containing protein</fullName>
    </recommendedName>
</protein>
<dbReference type="PANTHER" id="PTHR36578">
    <property type="entry name" value="CHROMOSOME 15, WHOLE GENOME SHOTGUN SEQUENCE"/>
    <property type="match status" value="1"/>
</dbReference>
<evidence type="ECO:0008006" key="4">
    <source>
        <dbReference type="Google" id="ProtNLM"/>
    </source>
</evidence>
<feature type="non-terminal residue" evidence="2">
    <location>
        <position position="1"/>
    </location>
</feature>
<dbReference type="Proteomes" id="UP000779574">
    <property type="component" value="Unassembled WGS sequence"/>
</dbReference>
<dbReference type="Gene3D" id="2.60.120.260">
    <property type="entry name" value="Galactose-binding domain-like"/>
    <property type="match status" value="1"/>
</dbReference>
<organism evidence="2 3">
    <name type="scientific">Aureobasidium melanogenum</name>
    <name type="common">Aureobasidium pullulans var. melanogenum</name>
    <dbReference type="NCBI Taxonomy" id="46634"/>
    <lineage>
        <taxon>Eukaryota</taxon>
        <taxon>Fungi</taxon>
        <taxon>Dikarya</taxon>
        <taxon>Ascomycota</taxon>
        <taxon>Pezizomycotina</taxon>
        <taxon>Dothideomycetes</taxon>
        <taxon>Dothideomycetidae</taxon>
        <taxon>Dothideales</taxon>
        <taxon>Saccotheciaceae</taxon>
        <taxon>Aureobasidium</taxon>
    </lineage>
</organism>
<keyword evidence="1" id="KW-0732">Signal</keyword>
<feature type="chain" id="PRO_5040347590" description="CBM-cenC domain-containing protein" evidence="1">
    <location>
        <begin position="19"/>
        <end position="542"/>
    </location>
</feature>
<dbReference type="OrthoDB" id="271448at2759"/>
<evidence type="ECO:0000313" key="2">
    <source>
        <dbReference type="EMBL" id="KAG9681926.1"/>
    </source>
</evidence>
<dbReference type="PANTHER" id="PTHR36578:SF2">
    <property type="entry name" value="PA14 DOMAIN-CONTAINING PROTEIN"/>
    <property type="match status" value="1"/>
</dbReference>
<gene>
    <name evidence="2" type="ORF">KCU76_g14156</name>
</gene>
<evidence type="ECO:0000313" key="3">
    <source>
        <dbReference type="Proteomes" id="UP000779574"/>
    </source>
</evidence>
<accession>A0A9P8E6W0</accession>
<dbReference type="AlphaFoldDB" id="A0A9P8E6W0"/>
<name>A0A9P8E6W0_AURME</name>